<proteinExistence type="predicted"/>
<keyword evidence="1" id="KW-0175">Coiled coil</keyword>
<protein>
    <recommendedName>
        <fullName evidence="4">Transposase</fullName>
    </recommendedName>
</protein>
<organism evidence="2 3">
    <name type="scientific">Aromatoleum toluolicum</name>
    <dbReference type="NCBI Taxonomy" id="90060"/>
    <lineage>
        <taxon>Bacteria</taxon>
        <taxon>Pseudomonadati</taxon>
        <taxon>Pseudomonadota</taxon>
        <taxon>Betaproteobacteria</taxon>
        <taxon>Rhodocyclales</taxon>
        <taxon>Rhodocyclaceae</taxon>
        <taxon>Aromatoleum</taxon>
    </lineage>
</organism>
<name>A0ABX1NMU3_9RHOO</name>
<accession>A0ABX1NMU3</accession>
<evidence type="ECO:0000313" key="2">
    <source>
        <dbReference type="EMBL" id="NMG00678.1"/>
    </source>
</evidence>
<keyword evidence="3" id="KW-1185">Reference proteome</keyword>
<evidence type="ECO:0000256" key="1">
    <source>
        <dbReference type="SAM" id="Coils"/>
    </source>
</evidence>
<reference evidence="2 3" key="1">
    <citation type="submission" date="2019-12" db="EMBL/GenBank/DDBJ databases">
        <title>Comparative genomics gives insights into the taxonomy of the Azoarcus-Aromatoleum group and reveals separate origins of nif in the plant-associated Azoarcus and non-plant-associated Aromatoleum sub-groups.</title>
        <authorList>
            <person name="Lafos M."/>
            <person name="Maluk M."/>
            <person name="Batista M."/>
            <person name="Junghare M."/>
            <person name="Carmona M."/>
            <person name="Faoro H."/>
            <person name="Cruz L.M."/>
            <person name="Battistoni F."/>
            <person name="De Souza E."/>
            <person name="Pedrosa F."/>
            <person name="Chen W.-M."/>
            <person name="Poole P.S."/>
            <person name="Dixon R.A."/>
            <person name="James E.K."/>
        </authorList>
    </citation>
    <scope>NUCLEOTIDE SEQUENCE [LARGE SCALE GENOMIC DNA]</scope>
    <source>
        <strain evidence="2 3">T</strain>
    </source>
</reference>
<feature type="coiled-coil region" evidence="1">
    <location>
        <begin position="11"/>
        <end position="45"/>
    </location>
</feature>
<gene>
    <name evidence="2" type="ORF">GPA27_25175</name>
</gene>
<comment type="caution">
    <text evidence="2">The sequence shown here is derived from an EMBL/GenBank/DDBJ whole genome shotgun (WGS) entry which is preliminary data.</text>
</comment>
<evidence type="ECO:0000313" key="3">
    <source>
        <dbReference type="Proteomes" id="UP000634522"/>
    </source>
</evidence>
<dbReference type="RefSeq" id="WP_169143193.1">
    <property type="nucleotide sequence ID" value="NZ_WTVS01000092.1"/>
</dbReference>
<dbReference type="Proteomes" id="UP000634522">
    <property type="component" value="Unassembled WGS sequence"/>
</dbReference>
<dbReference type="EMBL" id="WTVS01000092">
    <property type="protein sequence ID" value="NMG00678.1"/>
    <property type="molecule type" value="Genomic_DNA"/>
</dbReference>
<evidence type="ECO:0008006" key="4">
    <source>
        <dbReference type="Google" id="ProtNLM"/>
    </source>
</evidence>
<sequence>MSRSGESSGDVTLLRRENAVLQRKVDLLEKQVELLRQRVRSLEGGQ</sequence>